<name>A0A916DTV7_9BACT</name>
<reference evidence="1" key="1">
    <citation type="submission" date="2022-09" db="EMBL/GenBank/DDBJ databases">
        <title>Aureispira anguillicida sp. nov., isolated from Leptocephalus of Japanese eel Anguilla japonica.</title>
        <authorList>
            <person name="Yuasa K."/>
            <person name="Mekata T."/>
            <person name="Ikunari K."/>
        </authorList>
    </citation>
    <scope>NUCLEOTIDE SEQUENCE</scope>
    <source>
        <strain evidence="1">EL160426</strain>
    </source>
</reference>
<dbReference type="RefSeq" id="WP_264788860.1">
    <property type="nucleotide sequence ID" value="NZ_AP026867.1"/>
</dbReference>
<keyword evidence="2" id="KW-1185">Reference proteome</keyword>
<dbReference type="AlphaFoldDB" id="A0A916DTV7"/>
<evidence type="ECO:0000313" key="1">
    <source>
        <dbReference type="EMBL" id="BDS13599.1"/>
    </source>
</evidence>
<gene>
    <name evidence="1" type="ORF">AsAng_0043380</name>
</gene>
<sequence>MKYLLYIILGIHLSACTHISSNEEVEKFKEQFHSDQFSLEGDYHWVFQLMGSTQQSVHTFYPDRIVYQMEGTVYSTNYTMQKLSYNKTENKWIGQDENGIVYVLFFKNKTDSTITMYKHKCKTKGVEEAINFGVPKADATEDHGWNVYAHNEADIRDILPVNGSFVKDKRSISLTDSLIVFNGKEFSKLSYHQGERRWVGQAENVYLQVFFKNFTTSNELNLSIQEHTNLEKAYKTKFNTVNFLTYEKQQ</sequence>
<proteinExistence type="predicted"/>
<accession>A0A916DTV7</accession>
<dbReference type="EMBL" id="AP026867">
    <property type="protein sequence ID" value="BDS13599.1"/>
    <property type="molecule type" value="Genomic_DNA"/>
</dbReference>
<protein>
    <submittedName>
        <fullName evidence="1">Uncharacterized protein</fullName>
    </submittedName>
</protein>
<evidence type="ECO:0000313" key="2">
    <source>
        <dbReference type="Proteomes" id="UP001060919"/>
    </source>
</evidence>
<dbReference type="Proteomes" id="UP001060919">
    <property type="component" value="Chromosome"/>
</dbReference>
<organism evidence="1 2">
    <name type="scientific">Aureispira anguillae</name>
    <dbReference type="NCBI Taxonomy" id="2864201"/>
    <lineage>
        <taxon>Bacteria</taxon>
        <taxon>Pseudomonadati</taxon>
        <taxon>Bacteroidota</taxon>
        <taxon>Saprospiria</taxon>
        <taxon>Saprospirales</taxon>
        <taxon>Saprospiraceae</taxon>
        <taxon>Aureispira</taxon>
    </lineage>
</organism>
<dbReference type="KEGG" id="aup:AsAng_0043380"/>